<dbReference type="SMART" id="SM00882">
    <property type="entry name" value="CoA_trans"/>
    <property type="match status" value="1"/>
</dbReference>
<keyword evidence="1" id="KW-0808">Transferase</keyword>
<dbReference type="RefSeq" id="WP_169161586.1">
    <property type="nucleotide sequence ID" value="NZ_JABBFW010000012.1"/>
</dbReference>
<gene>
    <name evidence="1" type="ORF">HHL10_16985</name>
</gene>
<protein>
    <submittedName>
        <fullName evidence="1">Ketoacid CoA transferase</fullName>
    </submittedName>
</protein>
<sequence length="259" mass="28462">MSETNLVDRLICAAAQAWKDDGEVLATGIGLVPRLAASLCMAAINRDLMMTDSEAWLVSEPVPVGPRTGPLADYRVQREGHMGFQRIFDNVWGGRRHAMVGPTQIDRWGQANISMIGTDHRRPKAQMLGVRGFPGNSANHANSFFVPRHSPKVFVAGEVDMVASVGFNPARLPRGWRLEELADLRLVVTDLCVMDFGGPDHQMRLRSLHPGVSVEQVRQATGFELFVEGDVPTTPEPTAEQLQWLQRLDPHGLRAGALG</sequence>
<comment type="caution">
    <text evidence="1">The sequence shown here is derived from an EMBL/GenBank/DDBJ whole genome shotgun (WGS) entry which is preliminary data.</text>
</comment>
<dbReference type="AlphaFoldDB" id="A0A848FEV4"/>
<dbReference type="EMBL" id="JABBFW010000012">
    <property type="protein sequence ID" value="NML16680.1"/>
    <property type="molecule type" value="Genomic_DNA"/>
</dbReference>
<dbReference type="PANTHER" id="PTHR43293">
    <property type="entry name" value="ACETATE COA-TRANSFERASE YDIF"/>
    <property type="match status" value="1"/>
</dbReference>
<dbReference type="GO" id="GO:0008410">
    <property type="term" value="F:CoA-transferase activity"/>
    <property type="evidence" value="ECO:0007669"/>
    <property type="project" value="InterPro"/>
</dbReference>
<name>A0A848FEV4_9BURK</name>
<dbReference type="InterPro" id="IPR004165">
    <property type="entry name" value="CoA_trans_fam_I"/>
</dbReference>
<dbReference type="SUPFAM" id="SSF100950">
    <property type="entry name" value="NagB/RpiA/CoA transferase-like"/>
    <property type="match status" value="1"/>
</dbReference>
<proteinExistence type="predicted"/>
<evidence type="ECO:0000313" key="2">
    <source>
        <dbReference type="Proteomes" id="UP000574067"/>
    </source>
</evidence>
<evidence type="ECO:0000313" key="1">
    <source>
        <dbReference type="EMBL" id="NML16680.1"/>
    </source>
</evidence>
<dbReference type="Gene3D" id="3.40.1080.10">
    <property type="entry name" value="Glutaconate Coenzyme A-transferase"/>
    <property type="match status" value="1"/>
</dbReference>
<keyword evidence="2" id="KW-1185">Reference proteome</keyword>
<accession>A0A848FEV4</accession>
<dbReference type="PANTHER" id="PTHR43293:SF3">
    <property type="entry name" value="CHOLESTEROL RING-CLEAVING HYDROLASE IPDB SUBUNIT"/>
    <property type="match status" value="1"/>
</dbReference>
<dbReference type="Proteomes" id="UP000574067">
    <property type="component" value="Unassembled WGS sequence"/>
</dbReference>
<reference evidence="1 2" key="1">
    <citation type="submission" date="2020-04" db="EMBL/GenBank/DDBJ databases">
        <title>Azohydromonas sp. isolated from soil.</title>
        <authorList>
            <person name="Dahal R.H."/>
        </authorList>
    </citation>
    <scope>NUCLEOTIDE SEQUENCE [LARGE SCALE GENOMIC DNA]</scope>
    <source>
        <strain evidence="1 2">G-1-1-14</strain>
    </source>
</reference>
<dbReference type="InterPro" id="IPR037171">
    <property type="entry name" value="NagB/RpiA_transferase-like"/>
</dbReference>
<organism evidence="1 2">
    <name type="scientific">Azohydromonas caseinilytica</name>
    <dbReference type="NCBI Taxonomy" id="2728836"/>
    <lineage>
        <taxon>Bacteria</taxon>
        <taxon>Pseudomonadati</taxon>
        <taxon>Pseudomonadota</taxon>
        <taxon>Betaproteobacteria</taxon>
        <taxon>Burkholderiales</taxon>
        <taxon>Sphaerotilaceae</taxon>
        <taxon>Azohydromonas</taxon>
    </lineage>
</organism>